<name>A0ABW2HRH6_9ACTN</name>
<feature type="domain" description="Rv3660c-like CheY-like N-terminal" evidence="1">
    <location>
        <begin position="10"/>
        <end position="113"/>
    </location>
</feature>
<protein>
    <submittedName>
        <fullName evidence="2">Septum site-determining protein Ssd</fullName>
    </submittedName>
</protein>
<proteinExistence type="predicted"/>
<comment type="caution">
    <text evidence="2">The sequence shown here is derived from an EMBL/GenBank/DDBJ whole genome shotgun (WGS) entry which is preliminary data.</text>
</comment>
<evidence type="ECO:0000313" key="2">
    <source>
        <dbReference type="EMBL" id="MFC7274349.1"/>
    </source>
</evidence>
<reference evidence="3" key="1">
    <citation type="journal article" date="2019" name="Int. J. Syst. Evol. Microbiol.">
        <title>The Global Catalogue of Microorganisms (GCM) 10K type strain sequencing project: providing services to taxonomists for standard genome sequencing and annotation.</title>
        <authorList>
            <consortium name="The Broad Institute Genomics Platform"/>
            <consortium name="The Broad Institute Genome Sequencing Center for Infectious Disease"/>
            <person name="Wu L."/>
            <person name="Ma J."/>
        </authorList>
    </citation>
    <scope>NUCLEOTIDE SEQUENCE [LARGE SCALE GENOMIC DNA]</scope>
    <source>
        <strain evidence="3">XZYJT-10</strain>
    </source>
</reference>
<dbReference type="Pfam" id="PF26563">
    <property type="entry name" value="Rv3660c_N"/>
    <property type="match status" value="1"/>
</dbReference>
<dbReference type="NCBIfam" id="TIGR03815">
    <property type="entry name" value="CpaE_hom_Actino"/>
    <property type="match status" value="1"/>
</dbReference>
<dbReference type="RefSeq" id="WP_378966154.1">
    <property type="nucleotide sequence ID" value="NZ_JBHTBJ010000005.1"/>
</dbReference>
<keyword evidence="3" id="KW-1185">Reference proteome</keyword>
<dbReference type="EMBL" id="JBHTBJ010000005">
    <property type="protein sequence ID" value="MFC7274349.1"/>
    <property type="molecule type" value="Genomic_DNA"/>
</dbReference>
<organism evidence="2 3">
    <name type="scientific">Paractinoplanes rhizophilus</name>
    <dbReference type="NCBI Taxonomy" id="1416877"/>
    <lineage>
        <taxon>Bacteria</taxon>
        <taxon>Bacillati</taxon>
        <taxon>Actinomycetota</taxon>
        <taxon>Actinomycetes</taxon>
        <taxon>Micromonosporales</taxon>
        <taxon>Micromonosporaceae</taxon>
        <taxon>Paractinoplanes</taxon>
    </lineage>
</organism>
<dbReference type="InterPro" id="IPR022521">
    <property type="entry name" value="Rv3660c"/>
</dbReference>
<dbReference type="InterPro" id="IPR059050">
    <property type="entry name" value="Rv3660c_N"/>
</dbReference>
<evidence type="ECO:0000313" key="3">
    <source>
        <dbReference type="Proteomes" id="UP001596548"/>
    </source>
</evidence>
<dbReference type="PANTHER" id="PTHR43384:SF11">
    <property type="entry name" value="SEPTUM SITE DETERMINING PROTEIN"/>
    <property type="match status" value="1"/>
</dbReference>
<accession>A0ABW2HRH6</accession>
<dbReference type="SUPFAM" id="SSF52540">
    <property type="entry name" value="P-loop containing nucleoside triphosphate hydrolases"/>
    <property type="match status" value="1"/>
</dbReference>
<sequence>MPAPRLPLVVTADQELLDDLVRLAAAGGTEVVVAADPLSAGPAVTAAPMVVFGADVVVACLRAGLPRHSRTVIVARRKWPPGVDAVAERLGEVHVCLLPDGEAWLVDRFASLPHSDPPLARTIAVIGGSGGAGASILAGGLAVTAVRAGHRTLLVDGDPLGGGLDVLLGWEAQDGLRWPALAQAGGRVDPPGLLRALPQRGDLVLLSFARDEPASVPSEAMAAALHAGRRARDVIVADLPRRLDDPSVLALQTADRAVLVVRPELRALAGARGVAQAIRVHRGDLAVVVRGPAPVPLPPREVAKALELPLAGVLRAEPDMLVEIENGKGPAHAARGRLAALCRELLDNLLHERRSAAA</sequence>
<dbReference type="InterPro" id="IPR027417">
    <property type="entry name" value="P-loop_NTPase"/>
</dbReference>
<evidence type="ECO:0000259" key="1">
    <source>
        <dbReference type="Pfam" id="PF26563"/>
    </source>
</evidence>
<gene>
    <name evidence="2" type="primary">ssd</name>
    <name evidence="2" type="ORF">ACFQS1_10195</name>
</gene>
<dbReference type="Gene3D" id="3.40.50.300">
    <property type="entry name" value="P-loop containing nucleotide triphosphate hydrolases"/>
    <property type="match status" value="1"/>
</dbReference>
<dbReference type="InterPro" id="IPR050625">
    <property type="entry name" value="ParA/MinD_ATPase"/>
</dbReference>
<dbReference type="PANTHER" id="PTHR43384">
    <property type="entry name" value="SEPTUM SITE-DETERMINING PROTEIN MIND HOMOLOG, CHLOROPLASTIC-RELATED"/>
    <property type="match status" value="1"/>
</dbReference>
<dbReference type="Proteomes" id="UP001596548">
    <property type="component" value="Unassembled WGS sequence"/>
</dbReference>